<proteinExistence type="predicted"/>
<dbReference type="InterPro" id="IPR042226">
    <property type="entry name" value="eFR1_2_sf"/>
</dbReference>
<sequence length="135" mass="15474">MKYTGVWIDKDKAHVVTIDNGKESFSTLQSEVEHFSAKGGSGQRFKSGPQDVVKDSKFLEREKHQLKQYFKTITENINDTDALVIFGPANTNQKFKKELSENYNALDSKVKDVVKTDSMTNNQIMAWVRDYFKSN</sequence>
<dbReference type="EMBL" id="JAXDAE010000011">
    <property type="protein sequence ID" value="MDY2587934.1"/>
    <property type="molecule type" value="Genomic_DNA"/>
</dbReference>
<evidence type="ECO:0000313" key="1">
    <source>
        <dbReference type="EMBL" id="MDY2587934.1"/>
    </source>
</evidence>
<dbReference type="SUPFAM" id="SSF53137">
    <property type="entry name" value="Translational machinery components"/>
    <property type="match status" value="1"/>
</dbReference>
<reference evidence="1 2" key="1">
    <citation type="submission" date="2023-11" db="EMBL/GenBank/DDBJ databases">
        <title>Winogradskyella pelagius sp. nov., isolated from coastal sediment.</title>
        <authorList>
            <person name="Li F."/>
        </authorList>
    </citation>
    <scope>NUCLEOTIDE SEQUENCE [LARGE SCALE GENOMIC DNA]</scope>
    <source>
        <strain evidence="1 2">KCTC 23502</strain>
    </source>
</reference>
<name>A0ABU5EN97_9FLAO</name>
<comment type="caution">
    <text evidence="1">The sequence shown here is derived from an EMBL/GenBank/DDBJ whole genome shotgun (WGS) entry which is preliminary data.</text>
</comment>
<keyword evidence="2" id="KW-1185">Reference proteome</keyword>
<dbReference type="RefSeq" id="WP_320556284.1">
    <property type="nucleotide sequence ID" value="NZ_JAXDAE010000011.1"/>
</dbReference>
<organism evidence="1 2">
    <name type="scientific">Winogradskyella aquimaris</name>
    <dbReference type="NCBI Taxonomy" id="864074"/>
    <lineage>
        <taxon>Bacteria</taxon>
        <taxon>Pseudomonadati</taxon>
        <taxon>Bacteroidota</taxon>
        <taxon>Flavobacteriia</taxon>
        <taxon>Flavobacteriales</taxon>
        <taxon>Flavobacteriaceae</taxon>
        <taxon>Winogradskyella</taxon>
    </lineage>
</organism>
<gene>
    <name evidence="1" type="ORF">SNF14_11340</name>
</gene>
<accession>A0ABU5EN97</accession>
<dbReference type="Proteomes" id="UP001285855">
    <property type="component" value="Unassembled WGS sequence"/>
</dbReference>
<dbReference type="Gene3D" id="3.30.420.60">
    <property type="entry name" value="eRF1 domain 2"/>
    <property type="match status" value="1"/>
</dbReference>
<evidence type="ECO:0008006" key="3">
    <source>
        <dbReference type="Google" id="ProtNLM"/>
    </source>
</evidence>
<protein>
    <recommendedName>
        <fullName evidence="3">Protein required for attachment to host cells</fullName>
    </recommendedName>
</protein>
<evidence type="ECO:0000313" key="2">
    <source>
        <dbReference type="Proteomes" id="UP001285855"/>
    </source>
</evidence>